<keyword evidence="2" id="KW-1185">Reference proteome</keyword>
<gene>
    <name evidence="1" type="ORF">ACRB68_63970</name>
</gene>
<sequence>MDILKLLRDLGRALEARSPAALARQRERLARHIGGSR</sequence>
<accession>A0A7K0C4C0</accession>
<dbReference type="AlphaFoldDB" id="A0A7K0C4C0"/>
<evidence type="ECO:0000313" key="2">
    <source>
        <dbReference type="Proteomes" id="UP000487268"/>
    </source>
</evidence>
<organism evidence="1 2">
    <name type="scientific">Actinomadura macrotermitis</name>
    <dbReference type="NCBI Taxonomy" id="2585200"/>
    <lineage>
        <taxon>Bacteria</taxon>
        <taxon>Bacillati</taxon>
        <taxon>Actinomycetota</taxon>
        <taxon>Actinomycetes</taxon>
        <taxon>Streptosporangiales</taxon>
        <taxon>Thermomonosporaceae</taxon>
        <taxon>Actinomadura</taxon>
    </lineage>
</organism>
<dbReference type="EMBL" id="WEGH01000004">
    <property type="protein sequence ID" value="MQY08290.1"/>
    <property type="molecule type" value="Genomic_DNA"/>
</dbReference>
<evidence type="ECO:0000313" key="1">
    <source>
        <dbReference type="EMBL" id="MQY08290.1"/>
    </source>
</evidence>
<proteinExistence type="predicted"/>
<reference evidence="1 2" key="1">
    <citation type="submission" date="2019-10" db="EMBL/GenBank/DDBJ databases">
        <title>Actinomadura rubteroloni sp. nov. and Actinomadura macrotermitis sp. nov., isolated from the gut of fungus growing-termite Macrotermes natalensis.</title>
        <authorList>
            <person name="Benndorf R."/>
            <person name="Martin K."/>
            <person name="Kuefner M."/>
            <person name="De Beer W."/>
            <person name="Kaster A.-K."/>
            <person name="Vollmers J."/>
            <person name="Poulsen M."/>
            <person name="Beemelmanns C."/>
        </authorList>
    </citation>
    <scope>NUCLEOTIDE SEQUENCE [LARGE SCALE GENOMIC DNA]</scope>
    <source>
        <strain evidence="1 2">RB68</strain>
    </source>
</reference>
<comment type="caution">
    <text evidence="1">The sequence shown here is derived from an EMBL/GenBank/DDBJ whole genome shotgun (WGS) entry which is preliminary data.</text>
</comment>
<name>A0A7K0C4C0_9ACTN</name>
<protein>
    <submittedName>
        <fullName evidence="1">Uncharacterized protein</fullName>
    </submittedName>
</protein>
<dbReference type="Proteomes" id="UP000487268">
    <property type="component" value="Unassembled WGS sequence"/>
</dbReference>